<dbReference type="Proteomes" id="UP000765509">
    <property type="component" value="Unassembled WGS sequence"/>
</dbReference>
<evidence type="ECO:0000313" key="1">
    <source>
        <dbReference type="EMBL" id="MBW0496418.1"/>
    </source>
</evidence>
<name>A0A9Q3H8X2_9BASI</name>
<sequence>MIDSPKGKDPILGYDFLYHFNPIIDWKNGLSTYDYSGINSSTSNDLATSVNSVALVGELETPSLPSPVHIPSIIPSQSLLP</sequence>
<dbReference type="EMBL" id="AVOT02013613">
    <property type="protein sequence ID" value="MBW0496418.1"/>
    <property type="molecule type" value="Genomic_DNA"/>
</dbReference>
<keyword evidence="2" id="KW-1185">Reference proteome</keyword>
<gene>
    <name evidence="1" type="ORF">O181_036133</name>
</gene>
<accession>A0A9Q3H8X2</accession>
<reference evidence="1" key="1">
    <citation type="submission" date="2021-03" db="EMBL/GenBank/DDBJ databases">
        <title>Draft genome sequence of rust myrtle Austropuccinia psidii MF-1, a brazilian biotype.</title>
        <authorList>
            <person name="Quecine M.C."/>
            <person name="Pachon D.M.R."/>
            <person name="Bonatelli M.L."/>
            <person name="Correr F.H."/>
            <person name="Franceschini L.M."/>
            <person name="Leite T.F."/>
            <person name="Margarido G.R.A."/>
            <person name="Almeida C.A."/>
            <person name="Ferrarezi J.A."/>
            <person name="Labate C.A."/>
        </authorList>
    </citation>
    <scope>NUCLEOTIDE SEQUENCE</scope>
    <source>
        <strain evidence="1">MF-1</strain>
    </source>
</reference>
<proteinExistence type="predicted"/>
<evidence type="ECO:0000313" key="2">
    <source>
        <dbReference type="Proteomes" id="UP000765509"/>
    </source>
</evidence>
<organism evidence="1 2">
    <name type="scientific">Austropuccinia psidii MF-1</name>
    <dbReference type="NCBI Taxonomy" id="1389203"/>
    <lineage>
        <taxon>Eukaryota</taxon>
        <taxon>Fungi</taxon>
        <taxon>Dikarya</taxon>
        <taxon>Basidiomycota</taxon>
        <taxon>Pucciniomycotina</taxon>
        <taxon>Pucciniomycetes</taxon>
        <taxon>Pucciniales</taxon>
        <taxon>Sphaerophragmiaceae</taxon>
        <taxon>Austropuccinia</taxon>
    </lineage>
</organism>
<protein>
    <submittedName>
        <fullName evidence="1">Uncharacterized protein</fullName>
    </submittedName>
</protein>
<dbReference type="AlphaFoldDB" id="A0A9Q3H8X2"/>
<comment type="caution">
    <text evidence="1">The sequence shown here is derived from an EMBL/GenBank/DDBJ whole genome shotgun (WGS) entry which is preliminary data.</text>
</comment>